<sequence>MFRTNPSKEHQPELVNIEELVPRDHLLRKIYETIDFSFIAEKCKELYCPVAQNIKKLAMLLSRAGKGGGFKFIWVDIHPLIVYIPQKTCDQQS</sequence>
<organism evidence="2 3">
    <name type="scientific">Laceyella tengchongensis</name>
    <dbReference type="NCBI Taxonomy" id="574699"/>
    <lineage>
        <taxon>Bacteria</taxon>
        <taxon>Bacillati</taxon>
        <taxon>Bacillota</taxon>
        <taxon>Bacilli</taxon>
        <taxon>Bacillales</taxon>
        <taxon>Thermoactinomycetaceae</taxon>
        <taxon>Laceyella</taxon>
    </lineage>
</organism>
<dbReference type="Proteomes" id="UP001157946">
    <property type="component" value="Unassembled WGS sequence"/>
</dbReference>
<gene>
    <name evidence="2" type="ORF">SAMN06265361_1144</name>
</gene>
<dbReference type="Pfam" id="PF05598">
    <property type="entry name" value="DUF772"/>
    <property type="match status" value="1"/>
</dbReference>
<evidence type="ECO:0000313" key="3">
    <source>
        <dbReference type="Proteomes" id="UP001157946"/>
    </source>
</evidence>
<accession>A0AA45WSB0</accession>
<feature type="domain" description="Transposase InsH N-terminal" evidence="1">
    <location>
        <begin position="16"/>
        <end position="52"/>
    </location>
</feature>
<dbReference type="InterPro" id="IPR008490">
    <property type="entry name" value="Transposase_InsH_N"/>
</dbReference>
<evidence type="ECO:0000259" key="1">
    <source>
        <dbReference type="Pfam" id="PF05598"/>
    </source>
</evidence>
<protein>
    <recommendedName>
        <fullName evidence="1">Transposase InsH N-terminal domain-containing protein</fullName>
    </recommendedName>
</protein>
<reference evidence="2" key="1">
    <citation type="submission" date="2017-05" db="EMBL/GenBank/DDBJ databases">
        <authorList>
            <person name="Varghese N."/>
            <person name="Submissions S."/>
        </authorList>
    </citation>
    <scope>NUCLEOTIDE SEQUENCE</scope>
    <source>
        <strain evidence="2">DSM 45262</strain>
    </source>
</reference>
<dbReference type="EMBL" id="FXTU01000014">
    <property type="protein sequence ID" value="SMP35865.1"/>
    <property type="molecule type" value="Genomic_DNA"/>
</dbReference>
<comment type="caution">
    <text evidence="2">The sequence shown here is derived from an EMBL/GenBank/DDBJ whole genome shotgun (WGS) entry which is preliminary data.</text>
</comment>
<name>A0AA45WSB0_9BACL</name>
<keyword evidence="3" id="KW-1185">Reference proteome</keyword>
<proteinExistence type="predicted"/>
<evidence type="ECO:0000313" key="2">
    <source>
        <dbReference type="EMBL" id="SMP35865.1"/>
    </source>
</evidence>
<dbReference type="AlphaFoldDB" id="A0AA45WSB0"/>